<evidence type="ECO:0000313" key="3">
    <source>
        <dbReference type="EMBL" id="MDI3321043.1"/>
    </source>
</evidence>
<proteinExistence type="predicted"/>
<dbReference type="EMBL" id="JASBRG010000007">
    <property type="protein sequence ID" value="MDI3321043.1"/>
    <property type="molecule type" value="Genomic_DNA"/>
</dbReference>
<dbReference type="InterPro" id="IPR036291">
    <property type="entry name" value="NAD(P)-bd_dom_sf"/>
</dbReference>
<reference evidence="3 4" key="1">
    <citation type="submission" date="2023-05" db="EMBL/GenBank/DDBJ databases">
        <title>Genome sequence of Pinibacter sp. MAH-24.</title>
        <authorList>
            <person name="Huq M.A."/>
        </authorList>
    </citation>
    <scope>NUCLEOTIDE SEQUENCE [LARGE SCALE GENOMIC DNA]</scope>
    <source>
        <strain evidence="3 4">MAH-24</strain>
    </source>
</reference>
<evidence type="ECO:0000259" key="2">
    <source>
        <dbReference type="Pfam" id="PF01370"/>
    </source>
</evidence>
<dbReference type="SUPFAM" id="SSF51735">
    <property type="entry name" value="NAD(P)-binding Rossmann-fold domains"/>
    <property type="match status" value="1"/>
</dbReference>
<feature type="domain" description="NAD-dependent epimerase/dehydratase" evidence="2">
    <location>
        <begin position="5"/>
        <end position="100"/>
    </location>
</feature>
<sequence>MSLKIILTGATGLVGEGVLLECLAHPAVSEILIISRRPYPGVRNGKIKELILHDFFDIHNVREQLNGYNACFYCAGISSRGLNEQQYSRITYDTVMVFANELLRANPSMVFCHISGSHTDSSEKGKIMWARVKGKAENALMKLPFRKIYNFRPGLMKPTEGQQNIKGYYKIIAALFPVFKVLFPKNSNTIHELALAMINSATKGYEKSILEVSDIKELARQ</sequence>
<comment type="subcellular location">
    <subcellularLocation>
        <location evidence="1">Membrane</location>
    </subcellularLocation>
</comment>
<organism evidence="3 4">
    <name type="scientific">Pinibacter soli</name>
    <dbReference type="NCBI Taxonomy" id="3044211"/>
    <lineage>
        <taxon>Bacteria</taxon>
        <taxon>Pseudomonadati</taxon>
        <taxon>Bacteroidota</taxon>
        <taxon>Chitinophagia</taxon>
        <taxon>Chitinophagales</taxon>
        <taxon>Chitinophagaceae</taxon>
        <taxon>Pinibacter</taxon>
    </lineage>
</organism>
<dbReference type="Proteomes" id="UP001226434">
    <property type="component" value="Unassembled WGS sequence"/>
</dbReference>
<accession>A0ABT6REU4</accession>
<gene>
    <name evidence="3" type="ORF">QJ048_14720</name>
</gene>
<keyword evidence="4" id="KW-1185">Reference proteome</keyword>
<dbReference type="PANTHER" id="PTHR14097">
    <property type="entry name" value="OXIDOREDUCTASE HTATIP2"/>
    <property type="match status" value="1"/>
</dbReference>
<dbReference type="Gene3D" id="3.40.50.720">
    <property type="entry name" value="NAD(P)-binding Rossmann-like Domain"/>
    <property type="match status" value="1"/>
</dbReference>
<name>A0ABT6REU4_9BACT</name>
<evidence type="ECO:0000313" key="4">
    <source>
        <dbReference type="Proteomes" id="UP001226434"/>
    </source>
</evidence>
<dbReference type="RefSeq" id="WP_282335146.1">
    <property type="nucleotide sequence ID" value="NZ_JASBRG010000007.1"/>
</dbReference>
<dbReference type="Pfam" id="PF01370">
    <property type="entry name" value="Epimerase"/>
    <property type="match status" value="1"/>
</dbReference>
<dbReference type="InterPro" id="IPR001509">
    <property type="entry name" value="Epimerase_deHydtase"/>
</dbReference>
<comment type="caution">
    <text evidence="3">The sequence shown here is derived from an EMBL/GenBank/DDBJ whole genome shotgun (WGS) entry which is preliminary data.</text>
</comment>
<dbReference type="PANTHER" id="PTHR14097:SF8">
    <property type="entry name" value="NAD(P)-BINDING DOMAIN-CONTAINING PROTEIN"/>
    <property type="match status" value="1"/>
</dbReference>
<evidence type="ECO:0000256" key="1">
    <source>
        <dbReference type="ARBA" id="ARBA00004370"/>
    </source>
</evidence>
<protein>
    <submittedName>
        <fullName evidence="3">Epimerase</fullName>
    </submittedName>
</protein>